<feature type="compositionally biased region" description="Basic and acidic residues" evidence="1">
    <location>
        <begin position="117"/>
        <end position="136"/>
    </location>
</feature>
<dbReference type="GO" id="GO:0005763">
    <property type="term" value="C:mitochondrial small ribosomal subunit"/>
    <property type="evidence" value="ECO:0007669"/>
    <property type="project" value="TreeGrafter"/>
</dbReference>
<dbReference type="GO" id="GO:0032543">
    <property type="term" value="P:mitochondrial translation"/>
    <property type="evidence" value="ECO:0007669"/>
    <property type="project" value="TreeGrafter"/>
</dbReference>
<evidence type="ECO:0000313" key="3">
    <source>
        <dbReference type="Proteomes" id="UP001310890"/>
    </source>
</evidence>
<dbReference type="AlphaFoldDB" id="A0AAN7TNY7"/>
<dbReference type="InterPro" id="IPR021036">
    <property type="entry name" value="Ribosomal_mS45"/>
</dbReference>
<feature type="compositionally biased region" description="Basic and acidic residues" evidence="1">
    <location>
        <begin position="82"/>
        <end position="97"/>
    </location>
</feature>
<evidence type="ECO:0000256" key="1">
    <source>
        <dbReference type="SAM" id="MobiDB-lite"/>
    </source>
</evidence>
<gene>
    <name evidence="2" type="ORF">LTR62_000763</name>
</gene>
<feature type="region of interest" description="Disordered" evidence="1">
    <location>
        <begin position="82"/>
        <end position="143"/>
    </location>
</feature>
<evidence type="ECO:0000313" key="2">
    <source>
        <dbReference type="EMBL" id="KAK5115674.1"/>
    </source>
</evidence>
<dbReference type="GO" id="GO:0003735">
    <property type="term" value="F:structural constituent of ribosome"/>
    <property type="evidence" value="ECO:0007669"/>
    <property type="project" value="TreeGrafter"/>
</dbReference>
<dbReference type="PANTHER" id="PTHR28158">
    <property type="entry name" value="37S RIBOSOMAL PROTEIN S35, MITOCHONDRIAL"/>
    <property type="match status" value="1"/>
</dbReference>
<organism evidence="2 3">
    <name type="scientific">Meristemomyces frigidus</name>
    <dbReference type="NCBI Taxonomy" id="1508187"/>
    <lineage>
        <taxon>Eukaryota</taxon>
        <taxon>Fungi</taxon>
        <taxon>Dikarya</taxon>
        <taxon>Ascomycota</taxon>
        <taxon>Pezizomycotina</taxon>
        <taxon>Dothideomycetes</taxon>
        <taxon>Dothideomycetidae</taxon>
        <taxon>Mycosphaerellales</taxon>
        <taxon>Teratosphaeriaceae</taxon>
        <taxon>Meristemomyces</taxon>
    </lineage>
</organism>
<protein>
    <recommendedName>
        <fullName evidence="4">37S ribosomal protein S35, mitochondrial</fullName>
    </recommendedName>
</protein>
<dbReference type="EMBL" id="JAVRRL010000011">
    <property type="protein sequence ID" value="KAK5115674.1"/>
    <property type="molecule type" value="Genomic_DNA"/>
</dbReference>
<name>A0AAN7TNY7_9PEZI</name>
<dbReference type="Pfam" id="PF12298">
    <property type="entry name" value="Bot1p"/>
    <property type="match status" value="1"/>
</dbReference>
<reference evidence="2" key="1">
    <citation type="submission" date="2023-08" db="EMBL/GenBank/DDBJ databases">
        <title>Black Yeasts Isolated from many extreme environments.</title>
        <authorList>
            <person name="Coleine C."/>
            <person name="Stajich J.E."/>
            <person name="Selbmann L."/>
        </authorList>
    </citation>
    <scope>NUCLEOTIDE SEQUENCE</scope>
    <source>
        <strain evidence="2">CCFEE 5401</strain>
    </source>
</reference>
<comment type="caution">
    <text evidence="2">The sequence shown here is derived from an EMBL/GenBank/DDBJ whole genome shotgun (WGS) entry which is preliminary data.</text>
</comment>
<dbReference type="Proteomes" id="UP001310890">
    <property type="component" value="Unassembled WGS sequence"/>
</dbReference>
<evidence type="ECO:0008006" key="4">
    <source>
        <dbReference type="Google" id="ProtNLM"/>
    </source>
</evidence>
<accession>A0AAN7TNY7</accession>
<proteinExistence type="predicted"/>
<sequence length="404" mass="46221">MPPRISPSRLSHPETCQCFRTRPCEALVNRQFHASARHETLLRRDMWKWLKGPGKAFRKPLPSSTNYLGAYDKQGQLARMKMRNDGDGGERTSREAEPMEDEDAAARRDMEDEGLSEDDRTLRAEQRAMARATRDADVEEMDDREGIPKERLTDLRPYPLNQAFRSQSVLSEDLREMIYMQAVENGHDLASVAATFGVDIRRVAAVVRLKTVEKEWEAEGKPLAKPYSTAMLNMLPTTPFRPNTKNPVTPHEPINDLPVHPHTRAQIFHPTSESRSFTRADAAKIFDRKLLPADDRIPLPMLVDLERWKLQGLDRAARGKLQVEKDTAARELAENKERKRIAWEQKTQRTVPGRRWDFKFQDVSAEQVGKDGRALPGRDAVGMRYGFPHVDRKRGVVKIPTSVE</sequence>
<dbReference type="PANTHER" id="PTHR28158:SF1">
    <property type="entry name" value="SMALL RIBOSOMAL SUBUNIT PROTEIN MS45"/>
    <property type="match status" value="1"/>
</dbReference>